<evidence type="ECO:0000256" key="2">
    <source>
        <dbReference type="ARBA" id="ARBA00023157"/>
    </source>
</evidence>
<feature type="domain" description="Peptidase C1A papain C-terminal" evidence="4">
    <location>
        <begin position="111"/>
        <end position="323"/>
    </location>
</feature>
<evidence type="ECO:0000256" key="3">
    <source>
        <dbReference type="SAM" id="SignalP"/>
    </source>
</evidence>
<keyword evidence="3" id="KW-0732">Signal</keyword>
<dbReference type="PROSITE" id="PS00640">
    <property type="entry name" value="THIOL_PROTEASE_ASN"/>
    <property type="match status" value="1"/>
</dbReference>
<dbReference type="GO" id="GO:0008234">
    <property type="term" value="F:cysteine-type peptidase activity"/>
    <property type="evidence" value="ECO:0007669"/>
    <property type="project" value="InterPro"/>
</dbReference>
<evidence type="ECO:0000256" key="1">
    <source>
        <dbReference type="ARBA" id="ARBA00008455"/>
    </source>
</evidence>
<evidence type="ECO:0000313" key="6">
    <source>
        <dbReference type="EMBL" id="CAE0254383.1"/>
    </source>
</evidence>
<feature type="signal peptide" evidence="3">
    <location>
        <begin position="1"/>
        <end position="18"/>
    </location>
</feature>
<gene>
    <name evidence="6" type="ORF">PBIL07802_LOCUS16627</name>
</gene>
<dbReference type="InterPro" id="IPR038765">
    <property type="entry name" value="Papain-like_cys_pep_sf"/>
</dbReference>
<sequence length="324" mass="35293">MKPFVVVVLLGFALSATALRSEEEYAGLFKSYVRQFAKRYDVTEFIDRYNVFKANLDKIETFMARKDRDVDLAVNEFADLTQDEFKKAYLGFQLKSIPTKGAPKVNSNPSNDIDIDWRKKGAVTPVKNQGQCGSCWSFSTTGSIEGAYAIKTGDLVSFSEQQLVDCSGSYGNNGCNGGLMDNAFQYVEKYGLEKESDYPYTAQDGSCQYDASKVVAGSKVSSYTDAAQNAQSVMDLLQKGPVSVAIEADQFAFQFYSSGVLTGACGTNLDHGVLVVGAGSDNGQDFWILKNSWSASWGEAGYIRIARGDSDECGVNLSASQPYV</sequence>
<accession>A0A7S3G7G8</accession>
<dbReference type="EMBL" id="HBIB01025587">
    <property type="protein sequence ID" value="CAE0254383.1"/>
    <property type="molecule type" value="Transcribed_RNA"/>
</dbReference>
<feature type="chain" id="PRO_5031142450" evidence="3">
    <location>
        <begin position="19"/>
        <end position="324"/>
    </location>
</feature>
<dbReference type="CDD" id="cd02248">
    <property type="entry name" value="Peptidase_C1A"/>
    <property type="match status" value="1"/>
</dbReference>
<dbReference type="SMART" id="SM00645">
    <property type="entry name" value="Pept_C1"/>
    <property type="match status" value="1"/>
</dbReference>
<dbReference type="Gene3D" id="3.90.70.10">
    <property type="entry name" value="Cysteine proteinases"/>
    <property type="match status" value="1"/>
</dbReference>
<evidence type="ECO:0000259" key="5">
    <source>
        <dbReference type="SMART" id="SM00848"/>
    </source>
</evidence>
<dbReference type="PANTHER" id="PTHR12411">
    <property type="entry name" value="CYSTEINE PROTEASE FAMILY C1-RELATED"/>
    <property type="match status" value="1"/>
</dbReference>
<dbReference type="InterPro" id="IPR000668">
    <property type="entry name" value="Peptidase_C1A_C"/>
</dbReference>
<dbReference type="PRINTS" id="PR00705">
    <property type="entry name" value="PAPAIN"/>
</dbReference>
<keyword evidence="2" id="KW-1015">Disulfide bond</keyword>
<reference evidence="6" key="1">
    <citation type="submission" date="2021-01" db="EMBL/GenBank/DDBJ databases">
        <authorList>
            <person name="Corre E."/>
            <person name="Pelletier E."/>
            <person name="Niang G."/>
            <person name="Scheremetjew M."/>
            <person name="Finn R."/>
            <person name="Kale V."/>
            <person name="Holt S."/>
            <person name="Cochrane G."/>
            <person name="Meng A."/>
            <person name="Brown T."/>
            <person name="Cohen L."/>
        </authorList>
    </citation>
    <scope>NUCLEOTIDE SEQUENCE</scope>
    <source>
        <strain evidence="6">NIES-2562</strain>
    </source>
</reference>
<dbReference type="InterPro" id="IPR025661">
    <property type="entry name" value="Pept_asp_AS"/>
</dbReference>
<evidence type="ECO:0000259" key="4">
    <source>
        <dbReference type="SMART" id="SM00645"/>
    </source>
</evidence>
<proteinExistence type="inferred from homology"/>
<feature type="domain" description="Cathepsin propeptide inhibitor" evidence="5">
    <location>
        <begin position="29"/>
        <end position="85"/>
    </location>
</feature>
<dbReference type="GO" id="GO:0006508">
    <property type="term" value="P:proteolysis"/>
    <property type="evidence" value="ECO:0007669"/>
    <property type="project" value="InterPro"/>
</dbReference>
<dbReference type="AlphaFoldDB" id="A0A7S3G7G8"/>
<dbReference type="Pfam" id="PF00112">
    <property type="entry name" value="Peptidase_C1"/>
    <property type="match status" value="1"/>
</dbReference>
<name>A0A7S3G7G8_9EUKA</name>
<dbReference type="InterPro" id="IPR013201">
    <property type="entry name" value="Prot_inhib_I29"/>
</dbReference>
<protein>
    <submittedName>
        <fullName evidence="6">Uncharacterized protein</fullName>
    </submittedName>
</protein>
<comment type="similarity">
    <text evidence="1">Belongs to the peptidase C1 family.</text>
</comment>
<dbReference type="InterPro" id="IPR039417">
    <property type="entry name" value="Peptidase_C1A_papain-like"/>
</dbReference>
<dbReference type="FunFam" id="3.90.70.10:FF:000039">
    <property type="entry name" value="Cysteine proteinase 2, putative"/>
    <property type="match status" value="1"/>
</dbReference>
<dbReference type="Pfam" id="PF08246">
    <property type="entry name" value="Inhibitor_I29"/>
    <property type="match status" value="1"/>
</dbReference>
<dbReference type="InterPro" id="IPR013128">
    <property type="entry name" value="Peptidase_C1A"/>
</dbReference>
<organism evidence="6">
    <name type="scientific">Palpitomonas bilix</name>
    <dbReference type="NCBI Taxonomy" id="652834"/>
    <lineage>
        <taxon>Eukaryota</taxon>
        <taxon>Eukaryota incertae sedis</taxon>
    </lineage>
</organism>
<dbReference type="SMART" id="SM00848">
    <property type="entry name" value="Inhibitor_I29"/>
    <property type="match status" value="1"/>
</dbReference>
<dbReference type="PROSITE" id="PS00139">
    <property type="entry name" value="THIOL_PROTEASE_CYS"/>
    <property type="match status" value="1"/>
</dbReference>
<dbReference type="InterPro" id="IPR000169">
    <property type="entry name" value="Pept_cys_AS"/>
</dbReference>
<dbReference type="SUPFAM" id="SSF54001">
    <property type="entry name" value="Cysteine proteinases"/>
    <property type="match status" value="1"/>
</dbReference>